<evidence type="ECO:0000256" key="2">
    <source>
        <dbReference type="SAM" id="SignalP"/>
    </source>
</evidence>
<dbReference type="GeneID" id="5022443"/>
<feature type="signal peptide" evidence="2">
    <location>
        <begin position="1"/>
        <end position="20"/>
    </location>
</feature>
<dbReference type="KEGG" id="ptm:GSPATT00037700001"/>
<dbReference type="AlphaFoldDB" id="A0CEP4"/>
<dbReference type="OrthoDB" id="10302940at2759"/>
<dbReference type="EMBL" id="CT868066">
    <property type="protein sequence ID" value="CAK69261.1"/>
    <property type="molecule type" value="Genomic_DNA"/>
</dbReference>
<keyword evidence="2" id="KW-0732">Signal</keyword>
<organism evidence="3 4">
    <name type="scientific">Paramecium tetraurelia</name>
    <dbReference type="NCBI Taxonomy" id="5888"/>
    <lineage>
        <taxon>Eukaryota</taxon>
        <taxon>Sar</taxon>
        <taxon>Alveolata</taxon>
        <taxon>Ciliophora</taxon>
        <taxon>Intramacronucleata</taxon>
        <taxon>Oligohymenophorea</taxon>
        <taxon>Peniculida</taxon>
        <taxon>Parameciidae</taxon>
        <taxon>Paramecium</taxon>
    </lineage>
</organism>
<gene>
    <name evidence="3" type="ORF">GSPATT00037700001</name>
</gene>
<evidence type="ECO:0000313" key="4">
    <source>
        <dbReference type="Proteomes" id="UP000000600"/>
    </source>
</evidence>
<dbReference type="HOGENOM" id="CLU_478584_0_0_1"/>
<dbReference type="Proteomes" id="UP000000600">
    <property type="component" value="Unassembled WGS sequence"/>
</dbReference>
<protein>
    <recommendedName>
        <fullName evidence="5">Transmembrane protein</fullName>
    </recommendedName>
</protein>
<dbReference type="OMA" id="FVSMIHI"/>
<accession>A0CEP4</accession>
<evidence type="ECO:0008006" key="5">
    <source>
        <dbReference type="Google" id="ProtNLM"/>
    </source>
</evidence>
<reference evidence="3 4" key="1">
    <citation type="journal article" date="2006" name="Nature">
        <title>Global trends of whole-genome duplications revealed by the ciliate Paramecium tetraurelia.</title>
        <authorList>
            <consortium name="Genoscope"/>
            <person name="Aury J.-M."/>
            <person name="Jaillon O."/>
            <person name="Duret L."/>
            <person name="Noel B."/>
            <person name="Jubin C."/>
            <person name="Porcel B.M."/>
            <person name="Segurens B."/>
            <person name="Daubin V."/>
            <person name="Anthouard V."/>
            <person name="Aiach N."/>
            <person name="Arnaiz O."/>
            <person name="Billaut A."/>
            <person name="Beisson J."/>
            <person name="Blanc I."/>
            <person name="Bouhouche K."/>
            <person name="Camara F."/>
            <person name="Duharcourt S."/>
            <person name="Guigo R."/>
            <person name="Gogendeau D."/>
            <person name="Katinka M."/>
            <person name="Keller A.-M."/>
            <person name="Kissmehl R."/>
            <person name="Klotz C."/>
            <person name="Koll F."/>
            <person name="Le Moue A."/>
            <person name="Lepere C."/>
            <person name="Malinsky S."/>
            <person name="Nowacki M."/>
            <person name="Nowak J.K."/>
            <person name="Plattner H."/>
            <person name="Poulain J."/>
            <person name="Ruiz F."/>
            <person name="Serrano V."/>
            <person name="Zagulski M."/>
            <person name="Dessen P."/>
            <person name="Betermier M."/>
            <person name="Weissenbach J."/>
            <person name="Scarpelli C."/>
            <person name="Schachter V."/>
            <person name="Sperling L."/>
            <person name="Meyer E."/>
            <person name="Cohen J."/>
            <person name="Wincker P."/>
        </authorList>
    </citation>
    <scope>NUCLEOTIDE SEQUENCE [LARGE SCALE GENOMIC DNA]</scope>
    <source>
        <strain evidence="3 4">Stock d4-2</strain>
    </source>
</reference>
<keyword evidence="1" id="KW-0812">Transmembrane</keyword>
<name>A0CEP4_PARTE</name>
<keyword evidence="4" id="KW-1185">Reference proteome</keyword>
<feature type="chain" id="PRO_5002623278" description="Transmembrane protein" evidence="2">
    <location>
        <begin position="21"/>
        <end position="566"/>
    </location>
</feature>
<keyword evidence="1" id="KW-1133">Transmembrane helix</keyword>
<sequence>MNYLQISLIVYFVFRGSSTAFTITEINEPPLLIKMHPNQHRTITFDDARDAILQSFNQSKCCEVTSLQVQFETQEFRIIQHQDFKESDFQLDGVLNFRQFVSMIHIKDGMLAITSDSIAYILKFNYDRVFVHDFEEKGQQFARIRLKADLQTIAPSLVAKNEMPQLLFAPSTNLVFLLFSDSAQVFSMQQMEQQADSLDVYQINDWRRRKQRGLTKEIDGLVFSVVGRDGLDVYKIVQKDLKFLKNLKFDTLGLNYSIDIADFAILKHGTKENLYSMFLLDRNCGLFLIDVFRDQSISFGLRSWISEQSGGISVDTRNGRNVFMAYQSLNHYYVLEFNVDLDNGNSFIIRIKQINHRVIDLDATEDFVIVQGVNQHMILFANGYDYVMNHHQDQIFKHLGLRDFAFFNQSYKLDDMDDITKKYYYDDFFFGITAQSAFLTRFQIDPIKLKCLYSQSDVGQTFTYTLQYNSTLDNIQDLVVRHTQIVNVEVVKTYFYEEEQYLIFFIVVLLGLILIVGLGCACQWYLNNKREYQILVEYVQKSARDKGIKQEDQTSVFQQKNKSFLQ</sequence>
<evidence type="ECO:0000256" key="1">
    <source>
        <dbReference type="SAM" id="Phobius"/>
    </source>
</evidence>
<dbReference type="RefSeq" id="XP_001436658.1">
    <property type="nucleotide sequence ID" value="XM_001436621.1"/>
</dbReference>
<proteinExistence type="predicted"/>
<keyword evidence="1" id="KW-0472">Membrane</keyword>
<dbReference type="InParanoid" id="A0CEP4"/>
<evidence type="ECO:0000313" key="3">
    <source>
        <dbReference type="EMBL" id="CAK69261.1"/>
    </source>
</evidence>
<feature type="transmembrane region" description="Helical" evidence="1">
    <location>
        <begin position="501"/>
        <end position="526"/>
    </location>
</feature>